<gene>
    <name evidence="2" type="ORF">EgrG_000431300</name>
</gene>
<accession>A0A068WKN0</accession>
<sequence length="48" mass="5309">MMVTRSSSDKSNLTSRPDGSANNNTHANACNTITVLTVAHKRLMRRYS</sequence>
<evidence type="ECO:0000256" key="1">
    <source>
        <dbReference type="SAM" id="MobiDB-lite"/>
    </source>
</evidence>
<dbReference type="Proteomes" id="UP000492820">
    <property type="component" value="Unassembled WGS sequence"/>
</dbReference>
<evidence type="ECO:0000313" key="2">
    <source>
        <dbReference type="EMBL" id="CDS19032.1"/>
    </source>
</evidence>
<dbReference type="EMBL" id="LK028579">
    <property type="protein sequence ID" value="CDS19032.1"/>
    <property type="molecule type" value="Genomic_DNA"/>
</dbReference>
<dbReference type="WBParaSite" id="EgrG_000431300">
    <property type="protein sequence ID" value="EgrG_000431300"/>
    <property type="gene ID" value="EgrG_000431300"/>
</dbReference>
<reference evidence="4" key="3">
    <citation type="submission" date="2020-10" db="UniProtKB">
        <authorList>
            <consortium name="WormBaseParasite"/>
        </authorList>
    </citation>
    <scope>IDENTIFICATION</scope>
</reference>
<protein>
    <submittedName>
        <fullName evidence="2 4">Uncharacterized protein</fullName>
    </submittedName>
</protein>
<evidence type="ECO:0000313" key="4">
    <source>
        <dbReference type="WBParaSite" id="EgrG_000431300"/>
    </source>
</evidence>
<proteinExistence type="predicted"/>
<organism evidence="2">
    <name type="scientific">Echinococcus granulosus</name>
    <name type="common">Hydatid tapeworm</name>
    <dbReference type="NCBI Taxonomy" id="6210"/>
    <lineage>
        <taxon>Eukaryota</taxon>
        <taxon>Metazoa</taxon>
        <taxon>Spiralia</taxon>
        <taxon>Lophotrochozoa</taxon>
        <taxon>Platyhelminthes</taxon>
        <taxon>Cestoda</taxon>
        <taxon>Eucestoda</taxon>
        <taxon>Cyclophyllidea</taxon>
        <taxon>Taeniidae</taxon>
        <taxon>Echinococcus</taxon>
        <taxon>Echinococcus granulosus group</taxon>
    </lineage>
</organism>
<feature type="region of interest" description="Disordered" evidence="1">
    <location>
        <begin position="1"/>
        <end position="29"/>
    </location>
</feature>
<evidence type="ECO:0000313" key="3">
    <source>
        <dbReference type="Proteomes" id="UP000492820"/>
    </source>
</evidence>
<name>A0A068WKN0_ECHGR</name>
<reference evidence="2" key="2">
    <citation type="submission" date="2014-06" db="EMBL/GenBank/DDBJ databases">
        <authorList>
            <person name="Aslett M."/>
        </authorList>
    </citation>
    <scope>NUCLEOTIDE SEQUENCE</scope>
</reference>
<reference evidence="2 3" key="1">
    <citation type="journal article" date="2013" name="Nature">
        <title>The genomes of four tapeworm species reveal adaptations to parasitism.</title>
        <authorList>
            <person name="Tsai I.J."/>
            <person name="Zarowiecki M."/>
            <person name="Holroyd N."/>
            <person name="Garciarrubio A."/>
            <person name="Sanchez-Flores A."/>
            <person name="Brooks K.L."/>
            <person name="Tracey A."/>
            <person name="Bobes R.J."/>
            <person name="Fragoso G."/>
            <person name="Sciutto E."/>
            <person name="Aslett M."/>
            <person name="Beasley H."/>
            <person name="Bennett H.M."/>
            <person name="Cai J."/>
            <person name="Camicia F."/>
            <person name="Clark R."/>
            <person name="Cucher M."/>
            <person name="De Silva N."/>
            <person name="Day T.A."/>
            <person name="Deplazes P."/>
            <person name="Estrada K."/>
            <person name="Fernandez C."/>
            <person name="Holland P.W."/>
            <person name="Hou J."/>
            <person name="Hu S."/>
            <person name="Huckvale T."/>
            <person name="Hung S.S."/>
            <person name="Kamenetzky L."/>
            <person name="Keane J.A."/>
            <person name="Kiss F."/>
            <person name="Koziol U."/>
            <person name="Lambert O."/>
            <person name="Liu K."/>
            <person name="Luo X."/>
            <person name="Luo Y."/>
            <person name="Macchiaroli N."/>
            <person name="Nichol S."/>
            <person name="Paps J."/>
            <person name="Parkinson J."/>
            <person name="Pouchkina-Stantcheva N."/>
            <person name="Riddiford N."/>
            <person name="Rosenzvit M."/>
            <person name="Salinas G."/>
            <person name="Wasmuth J.D."/>
            <person name="Zamanian M."/>
            <person name="Zheng Y."/>
            <person name="Cai X."/>
            <person name="Soberon X."/>
            <person name="Olson P.D."/>
            <person name="Laclette J.P."/>
            <person name="Brehm K."/>
            <person name="Berriman M."/>
            <person name="Garciarrubio A."/>
            <person name="Bobes R.J."/>
            <person name="Fragoso G."/>
            <person name="Sanchez-Flores A."/>
            <person name="Estrada K."/>
            <person name="Cevallos M.A."/>
            <person name="Morett E."/>
            <person name="Gonzalez V."/>
            <person name="Portillo T."/>
            <person name="Ochoa-Leyva A."/>
            <person name="Jose M.V."/>
            <person name="Sciutto E."/>
            <person name="Landa A."/>
            <person name="Jimenez L."/>
            <person name="Valdes V."/>
            <person name="Carrero J.C."/>
            <person name="Larralde C."/>
            <person name="Morales-Montor J."/>
            <person name="Limon-Lason J."/>
            <person name="Soberon X."/>
            <person name="Laclette J.P."/>
        </authorList>
    </citation>
    <scope>NUCLEOTIDE SEQUENCE [LARGE SCALE GENOMIC DNA]</scope>
</reference>
<dbReference type="AlphaFoldDB" id="A0A068WKN0"/>
<feature type="compositionally biased region" description="Polar residues" evidence="1">
    <location>
        <begin position="1"/>
        <end position="17"/>
    </location>
</feature>